<evidence type="ECO:0000256" key="1">
    <source>
        <dbReference type="SAM" id="MobiDB-lite"/>
    </source>
</evidence>
<dbReference type="SUPFAM" id="SSF52540">
    <property type="entry name" value="P-loop containing nucleoside triphosphate hydrolases"/>
    <property type="match status" value="2"/>
</dbReference>
<feature type="region of interest" description="Disordered" evidence="1">
    <location>
        <begin position="369"/>
        <end position="425"/>
    </location>
</feature>
<dbReference type="PANTHER" id="PTHR47396">
    <property type="entry name" value="TYPE I RESTRICTION ENZYME ECOKI R PROTEIN"/>
    <property type="match status" value="1"/>
</dbReference>
<dbReference type="InterPro" id="IPR006141">
    <property type="entry name" value="Intein_N"/>
</dbReference>
<dbReference type="InterPro" id="IPR027417">
    <property type="entry name" value="P-loop_NTPase"/>
</dbReference>
<dbReference type="EMBL" id="VWOX01000010">
    <property type="protein sequence ID" value="KAA5541495.1"/>
    <property type="molecule type" value="Genomic_DNA"/>
</dbReference>
<dbReference type="PROSITE" id="PS51194">
    <property type="entry name" value="HELICASE_CTER"/>
    <property type="match status" value="1"/>
</dbReference>
<dbReference type="CDD" id="cd00081">
    <property type="entry name" value="Hint"/>
    <property type="match status" value="1"/>
</dbReference>
<dbReference type="PROSITE" id="PS50817">
    <property type="entry name" value="INTEIN_N_TER"/>
    <property type="match status" value="1"/>
</dbReference>
<dbReference type="GO" id="GO:0005524">
    <property type="term" value="F:ATP binding"/>
    <property type="evidence" value="ECO:0007669"/>
    <property type="project" value="InterPro"/>
</dbReference>
<dbReference type="Gene3D" id="3.40.50.300">
    <property type="entry name" value="P-loop containing nucleotide triphosphate hydrolases"/>
    <property type="match status" value="2"/>
</dbReference>
<dbReference type="SMART" id="SM00306">
    <property type="entry name" value="HintN"/>
    <property type="match status" value="1"/>
</dbReference>
<comment type="caution">
    <text evidence="4">The sequence shown here is derived from an EMBL/GenBank/DDBJ whole genome shotgun (WGS) entry which is preliminary data.</text>
</comment>
<dbReference type="GO" id="GO:0005829">
    <property type="term" value="C:cytosol"/>
    <property type="evidence" value="ECO:0007669"/>
    <property type="project" value="TreeGrafter"/>
</dbReference>
<evidence type="ECO:0000313" key="4">
    <source>
        <dbReference type="EMBL" id="KAA5541495.1"/>
    </source>
</evidence>
<keyword evidence="5" id="KW-1185">Reference proteome</keyword>
<dbReference type="InterPro" id="IPR006935">
    <property type="entry name" value="Helicase/UvrB_N"/>
</dbReference>
<dbReference type="PROSITE" id="PS51192">
    <property type="entry name" value="HELICASE_ATP_BIND_1"/>
    <property type="match status" value="1"/>
</dbReference>
<dbReference type="Gene3D" id="2.170.16.10">
    <property type="entry name" value="Hedgehog/Intein (Hint) domain"/>
    <property type="match status" value="2"/>
</dbReference>
<dbReference type="NCBIfam" id="TIGR01443">
    <property type="entry name" value="intein_Cterm"/>
    <property type="match status" value="1"/>
</dbReference>
<gene>
    <name evidence="4" type="ORF">FYK55_18225</name>
</gene>
<dbReference type="SMART" id="SM00487">
    <property type="entry name" value="DEXDc"/>
    <property type="match status" value="1"/>
</dbReference>
<dbReference type="InterPro" id="IPR014001">
    <property type="entry name" value="Helicase_ATP-bd"/>
</dbReference>
<dbReference type="PROSITE" id="PS50818">
    <property type="entry name" value="INTEIN_C_TER"/>
    <property type="match status" value="1"/>
</dbReference>
<protein>
    <submittedName>
        <fullName evidence="4">Uncharacterized protein</fullName>
    </submittedName>
</protein>
<accession>A0A5M6D8I6</accession>
<dbReference type="Pfam" id="PF00271">
    <property type="entry name" value="Helicase_C"/>
    <property type="match status" value="1"/>
</dbReference>
<feature type="domain" description="Helicase ATP-binding" evidence="2">
    <location>
        <begin position="16"/>
        <end position="122"/>
    </location>
</feature>
<organism evidence="4 5">
    <name type="scientific">Roseiconus nitratireducens</name>
    <dbReference type="NCBI Taxonomy" id="2605748"/>
    <lineage>
        <taxon>Bacteria</taxon>
        <taxon>Pseudomonadati</taxon>
        <taxon>Planctomycetota</taxon>
        <taxon>Planctomycetia</taxon>
        <taxon>Pirellulales</taxon>
        <taxon>Pirellulaceae</taxon>
        <taxon>Roseiconus</taxon>
    </lineage>
</organism>
<dbReference type="GO" id="GO:0003677">
    <property type="term" value="F:DNA binding"/>
    <property type="evidence" value="ECO:0007669"/>
    <property type="project" value="InterPro"/>
</dbReference>
<dbReference type="AlphaFoldDB" id="A0A5M6D8I6"/>
<dbReference type="InterPro" id="IPR036844">
    <property type="entry name" value="Hint_dom_sf"/>
</dbReference>
<dbReference type="GO" id="GO:0016539">
    <property type="term" value="P:intein-mediated protein splicing"/>
    <property type="evidence" value="ECO:0007669"/>
    <property type="project" value="InterPro"/>
</dbReference>
<dbReference type="InterPro" id="IPR030934">
    <property type="entry name" value="Intein_C"/>
</dbReference>
<evidence type="ECO:0000259" key="2">
    <source>
        <dbReference type="PROSITE" id="PS51192"/>
    </source>
</evidence>
<dbReference type="GO" id="GO:0016787">
    <property type="term" value="F:hydrolase activity"/>
    <property type="evidence" value="ECO:0007669"/>
    <property type="project" value="InterPro"/>
</dbReference>
<name>A0A5M6D8I6_9BACT</name>
<evidence type="ECO:0000313" key="5">
    <source>
        <dbReference type="Proteomes" id="UP000324479"/>
    </source>
</evidence>
<dbReference type="SUPFAM" id="SSF51294">
    <property type="entry name" value="Hedgehog/intein (Hint) domain"/>
    <property type="match status" value="1"/>
</dbReference>
<feature type="domain" description="Helicase C-terminal" evidence="3">
    <location>
        <begin position="576"/>
        <end position="741"/>
    </location>
</feature>
<dbReference type="InterPro" id="IPR003587">
    <property type="entry name" value="Hint_dom_N"/>
</dbReference>
<dbReference type="Pfam" id="PF04851">
    <property type="entry name" value="ResIII"/>
    <property type="match status" value="1"/>
</dbReference>
<dbReference type="PANTHER" id="PTHR47396:SF1">
    <property type="entry name" value="ATP-DEPENDENT HELICASE IRC3-RELATED"/>
    <property type="match status" value="1"/>
</dbReference>
<dbReference type="Proteomes" id="UP000324479">
    <property type="component" value="Unassembled WGS sequence"/>
</dbReference>
<dbReference type="InterPro" id="IPR050742">
    <property type="entry name" value="Helicase_Restrict-Modif_Enz"/>
</dbReference>
<proteinExistence type="predicted"/>
<evidence type="ECO:0000259" key="3">
    <source>
        <dbReference type="PROSITE" id="PS51194"/>
    </source>
</evidence>
<dbReference type="SMART" id="SM00490">
    <property type="entry name" value="HELICc"/>
    <property type="match status" value="1"/>
</dbReference>
<reference evidence="4 5" key="1">
    <citation type="submission" date="2019-08" db="EMBL/GenBank/DDBJ databases">
        <authorList>
            <person name="Dhanesh K."/>
            <person name="Kumar G."/>
            <person name="Sasikala C."/>
            <person name="Venkata Ramana C."/>
        </authorList>
    </citation>
    <scope>NUCLEOTIDE SEQUENCE [LARGE SCALE GENOMIC DNA]</scope>
    <source>
        <strain evidence="4 5">JC645</strain>
    </source>
</reference>
<sequence length="913" mass="100936">MKLRDYQQAAVEAVYNHLRSRDDNPVAVLPTGAGKSVVLAKIASDAVQQWNGRVLILAHVKELLEQNADKVRRLCPDIKVGLYSAGLKKRDTNTPVLVAGIQSIHKRACDLDPFDLIVVDECFPEGTPVSTPRGDIPIEQLHVGQPVHHALGVGKIEAISARTTKHLIEIEVEDGTAIRCTANHPIFTEEGWVNAASLEMGSCVFRREDVLAMQRAVSAEGLSTCRRDSTPLHVRRRVEAKDVLFPDMCGIGETKTSRQTTQTRALANDCRTRGDQTLRVLRDSDSPVDQTRCKRDGDYMHGPNGMEKAAFLLDILFEESSEPNVRCCDERQGQQRIESNWASADRAWWERSTDDRSVDAAARSRCRLAAGVSGSDRRRQPVGASQPHQDRFGKPGIEIGDRVGRPISRRKNEPPERSEENSFPSPLRVVGIETVKCESPVAVYNLQVSGHPSYYAHGVLSHNCHLISRAGDGMYRQFLADCKVINPHVRVIGLTATPFRLDSGMICSPDHFLNSVCYEIGIKELIRDGYLCPLVSKAGINRADFSSVHTRAGEFVSEEVEQLAGDDALVSAACAEIVELTADRRAVLIFATSVAHGRQVVETLRDNHGIECGFVTGQTPAEERDALLARFRGDQPAQRSAVGTLFDTGNGTTGQTPLRFLCNVNVLTTGFDAPRVDCVVMLRPTMSPGLLYQCVGRGFRLHPDKQNCLVLDFGGNIERHGPIDQIKPKEKQLRPGSEPPAKECEKCHALVACGYANCPECGHPFPPPDRESHDAQASDAGVLSGEVTDTEYEVRDVIFRIHRKRDADEDAPRCLRVDYMIGLDHWQSEFICIEHSGYARRKAEAWWRERCLDPCPTTAEDALELADVGLLATPESITVRSISGQKYDRIIKQSLGEIPSFAMTNDEDDPVPF</sequence>
<dbReference type="InterPro" id="IPR001650">
    <property type="entry name" value="Helicase_C-like"/>
</dbReference>
<feature type="compositionally biased region" description="Basic and acidic residues" evidence="1">
    <location>
        <begin position="388"/>
        <end position="420"/>
    </location>
</feature>